<accession>A0A212CIY9</accession>
<dbReference type="GO" id="GO:0004190">
    <property type="term" value="F:aspartic-type endopeptidase activity"/>
    <property type="evidence" value="ECO:0007669"/>
    <property type="project" value="InterPro"/>
</dbReference>
<dbReference type="Proteomes" id="UP000242450">
    <property type="component" value="Chromosome 19"/>
</dbReference>
<evidence type="ECO:0000256" key="1">
    <source>
        <dbReference type="ARBA" id="ARBA00007447"/>
    </source>
</evidence>
<dbReference type="SUPFAM" id="SSF50630">
    <property type="entry name" value="Acid proteases"/>
    <property type="match status" value="1"/>
</dbReference>
<organism evidence="4 5">
    <name type="scientific">Cervus elaphus hippelaphus</name>
    <name type="common">European red deer</name>
    <dbReference type="NCBI Taxonomy" id="46360"/>
    <lineage>
        <taxon>Eukaryota</taxon>
        <taxon>Metazoa</taxon>
        <taxon>Chordata</taxon>
        <taxon>Craniata</taxon>
        <taxon>Vertebrata</taxon>
        <taxon>Euteleostomi</taxon>
        <taxon>Mammalia</taxon>
        <taxon>Eutheria</taxon>
        <taxon>Laurasiatheria</taxon>
        <taxon>Artiodactyla</taxon>
        <taxon>Ruminantia</taxon>
        <taxon>Pecora</taxon>
        <taxon>Cervidae</taxon>
        <taxon>Cervinae</taxon>
        <taxon>Cervus</taxon>
    </lineage>
</organism>
<dbReference type="PRINTS" id="PR00792">
    <property type="entry name" value="PEPSIN"/>
</dbReference>
<sequence length="182" mass="20409">MLRTRTCPSTWSQERSMKWLVLLGLVVFSECIVKTNGKAIVNPQAEEFSFQRCKNHSRKKLLNPYSIPSPTSRICKWDHSSLPQIGELVSTDQPFILNVNHSGFEGKPFDGYPPQSSLYRGKPEGSVVMFGGVDESYYQGALNRVPLIQAGNWHDLHGKIYFCCNAGFEALVDTRTSLIIGP</sequence>
<protein>
    <recommendedName>
        <fullName evidence="3">Peptidase A1 domain-containing protein</fullName>
    </recommendedName>
</protein>
<dbReference type="Pfam" id="PF00026">
    <property type="entry name" value="Asp"/>
    <property type="match status" value="1"/>
</dbReference>
<feature type="domain" description="Peptidase A1" evidence="3">
    <location>
        <begin position="121"/>
        <end position="182"/>
    </location>
</feature>
<keyword evidence="5" id="KW-1185">Reference proteome</keyword>
<proteinExistence type="inferred from homology"/>
<dbReference type="OrthoDB" id="771136at2759"/>
<comment type="caution">
    <text evidence="4">The sequence shown here is derived from an EMBL/GenBank/DDBJ whole genome shotgun (WGS) entry which is preliminary data.</text>
</comment>
<dbReference type="Gene3D" id="2.40.70.10">
    <property type="entry name" value="Acid Proteases"/>
    <property type="match status" value="1"/>
</dbReference>
<dbReference type="GO" id="GO:0006508">
    <property type="term" value="P:proteolysis"/>
    <property type="evidence" value="ECO:0007669"/>
    <property type="project" value="InterPro"/>
</dbReference>
<dbReference type="InterPro" id="IPR001461">
    <property type="entry name" value="Aspartic_peptidase_A1"/>
</dbReference>
<evidence type="ECO:0000313" key="5">
    <source>
        <dbReference type="Proteomes" id="UP000242450"/>
    </source>
</evidence>
<evidence type="ECO:0000256" key="2">
    <source>
        <dbReference type="SAM" id="SignalP"/>
    </source>
</evidence>
<name>A0A212CIY9_CEREH</name>
<dbReference type="InterPro" id="IPR033121">
    <property type="entry name" value="PEPTIDASE_A1"/>
</dbReference>
<reference evidence="4 5" key="1">
    <citation type="journal article" date="2018" name="Mol. Genet. Genomics">
        <title>The red deer Cervus elaphus genome CerEla1.0: sequencing, annotating, genes, and chromosomes.</title>
        <authorList>
            <person name="Bana N.A."/>
            <person name="Nyiri A."/>
            <person name="Nagy J."/>
            <person name="Frank K."/>
            <person name="Nagy T."/>
            <person name="Steger V."/>
            <person name="Schiller M."/>
            <person name="Lakatos P."/>
            <person name="Sugar L."/>
            <person name="Horn P."/>
            <person name="Barta E."/>
            <person name="Orosz L."/>
        </authorList>
    </citation>
    <scope>NUCLEOTIDE SEQUENCE [LARGE SCALE GENOMIC DNA]</scope>
    <source>
        <strain evidence="4">Hungarian</strain>
    </source>
</reference>
<feature type="signal peptide" evidence="2">
    <location>
        <begin position="1"/>
        <end position="37"/>
    </location>
</feature>
<dbReference type="EMBL" id="MKHE01000019">
    <property type="protein sequence ID" value="OWK05997.1"/>
    <property type="molecule type" value="Genomic_DNA"/>
</dbReference>
<evidence type="ECO:0000313" key="4">
    <source>
        <dbReference type="EMBL" id="OWK05997.1"/>
    </source>
</evidence>
<keyword evidence="2" id="KW-0732">Signal</keyword>
<comment type="similarity">
    <text evidence="1">Belongs to the peptidase A1 family.</text>
</comment>
<evidence type="ECO:0000259" key="3">
    <source>
        <dbReference type="Pfam" id="PF00026"/>
    </source>
</evidence>
<feature type="chain" id="PRO_5012013088" description="Peptidase A1 domain-containing protein" evidence="2">
    <location>
        <begin position="38"/>
        <end position="182"/>
    </location>
</feature>
<gene>
    <name evidence="4" type="ORF">Celaphus_00012682</name>
</gene>
<dbReference type="AlphaFoldDB" id="A0A212CIY9"/>
<dbReference type="InterPro" id="IPR021109">
    <property type="entry name" value="Peptidase_aspartic_dom_sf"/>
</dbReference>